<proteinExistence type="inferred from homology"/>
<evidence type="ECO:0000313" key="4">
    <source>
        <dbReference type="Proteomes" id="UP001206483"/>
    </source>
</evidence>
<dbReference type="GO" id="GO:0052588">
    <property type="term" value="F:diacetyl reductase ((S)-acetoin forming) (NAD+) activity"/>
    <property type="evidence" value="ECO:0007669"/>
    <property type="project" value="UniProtKB-EC"/>
</dbReference>
<dbReference type="InterPro" id="IPR051122">
    <property type="entry name" value="SDR_DHRS6-like"/>
</dbReference>
<name>A0ABT1IW79_9ACTN</name>
<dbReference type="InterPro" id="IPR003560">
    <property type="entry name" value="DHB_DH"/>
</dbReference>
<keyword evidence="4" id="KW-1185">Reference proteome</keyword>
<dbReference type="PRINTS" id="PR01397">
    <property type="entry name" value="DHBDHDRGNASE"/>
</dbReference>
<dbReference type="EC" id="1.1.1.76" evidence="3"/>
<protein>
    <submittedName>
        <fullName evidence="3">Meso-butanediol dehydrogenase/(S,S)-butanediol dehydrogenase/diacetyl reductase</fullName>
        <ecNumber evidence="3">1.1.1.-</ecNumber>
        <ecNumber evidence="3">1.1.1.304</ecNumber>
        <ecNumber evidence="3">1.1.1.76</ecNumber>
    </submittedName>
</protein>
<dbReference type="SUPFAM" id="SSF51735">
    <property type="entry name" value="NAD(P)-binding Rossmann-fold domains"/>
    <property type="match status" value="1"/>
</dbReference>
<comment type="caution">
    <text evidence="3">The sequence shown here is derived from an EMBL/GenBank/DDBJ whole genome shotgun (WGS) entry which is preliminary data.</text>
</comment>
<keyword evidence="2 3" id="KW-0560">Oxidoreductase</keyword>
<dbReference type="InterPro" id="IPR036291">
    <property type="entry name" value="NAD(P)-bd_dom_sf"/>
</dbReference>
<dbReference type="RefSeq" id="WP_253796429.1">
    <property type="nucleotide sequence ID" value="NZ_BAAAUB010000025.1"/>
</dbReference>
<dbReference type="EMBL" id="JAMZDX010000002">
    <property type="protein sequence ID" value="MCP2309382.1"/>
    <property type="molecule type" value="Genomic_DNA"/>
</dbReference>
<organism evidence="3 4">
    <name type="scientific">Kitasatospora paracochleata</name>
    <dbReference type="NCBI Taxonomy" id="58354"/>
    <lineage>
        <taxon>Bacteria</taxon>
        <taxon>Bacillati</taxon>
        <taxon>Actinomycetota</taxon>
        <taxon>Actinomycetes</taxon>
        <taxon>Kitasatosporales</taxon>
        <taxon>Streptomycetaceae</taxon>
        <taxon>Kitasatospora</taxon>
    </lineage>
</organism>
<dbReference type="PANTHER" id="PTHR43477:SF1">
    <property type="entry name" value="DIHYDROANTICAPSIN 7-DEHYDROGENASE"/>
    <property type="match status" value="1"/>
</dbReference>
<dbReference type="InterPro" id="IPR002347">
    <property type="entry name" value="SDR_fam"/>
</dbReference>
<gene>
    <name evidence="3" type="ORF">FHR36_002506</name>
</gene>
<dbReference type="Gene3D" id="3.40.50.720">
    <property type="entry name" value="NAD(P)-binding Rossmann-like Domain"/>
    <property type="match status" value="1"/>
</dbReference>
<evidence type="ECO:0000256" key="1">
    <source>
        <dbReference type="ARBA" id="ARBA00006484"/>
    </source>
</evidence>
<evidence type="ECO:0000256" key="2">
    <source>
        <dbReference type="ARBA" id="ARBA00023002"/>
    </source>
</evidence>
<comment type="similarity">
    <text evidence="1">Belongs to the short-chain dehydrogenases/reductases (SDR) family.</text>
</comment>
<dbReference type="PANTHER" id="PTHR43477">
    <property type="entry name" value="DIHYDROANTICAPSIN 7-DEHYDROGENASE"/>
    <property type="match status" value="1"/>
</dbReference>
<dbReference type="GO" id="GO:0047512">
    <property type="term" value="F:(S,S)-butanediol dehydrogenase activity"/>
    <property type="evidence" value="ECO:0007669"/>
    <property type="project" value="UniProtKB-EC"/>
</dbReference>
<accession>A0ABT1IW79</accession>
<dbReference type="EC" id="1.1.1.-" evidence="3"/>
<dbReference type="Pfam" id="PF00106">
    <property type="entry name" value="adh_short"/>
    <property type="match status" value="1"/>
</dbReference>
<dbReference type="CDD" id="cd05233">
    <property type="entry name" value="SDR_c"/>
    <property type="match status" value="1"/>
</dbReference>
<dbReference type="EC" id="1.1.1.304" evidence="3"/>
<evidence type="ECO:0000313" key="3">
    <source>
        <dbReference type="EMBL" id="MCP2309382.1"/>
    </source>
</evidence>
<reference evidence="3 4" key="1">
    <citation type="submission" date="2022-06" db="EMBL/GenBank/DDBJ databases">
        <title>Sequencing the genomes of 1000 actinobacteria strains.</title>
        <authorList>
            <person name="Klenk H.-P."/>
        </authorList>
    </citation>
    <scope>NUCLEOTIDE SEQUENCE [LARGE SCALE GENOMIC DNA]</scope>
    <source>
        <strain evidence="3 4">DSM 41656</strain>
    </source>
</reference>
<dbReference type="Proteomes" id="UP001206483">
    <property type="component" value="Unassembled WGS sequence"/>
</dbReference>
<sequence length="205" mass="21197">MTGASSGIGFEIARRIRDEGARVYAADFCPAAVPEGTSPLHMDTSIPGSVFGALARVVRETGRLDVLCNTVETPPIADPLRRSFEDWERSLADTVNSVFLGTRFAIPTMLAQQSGVIVNVVCGDPDAGHLERGAYYAGMAEVVEFTRTVGARFAGAGISSHAIRPGTLGSPGTSAIATAAVCLASGVQDPAVMAELVVDGAFLAA</sequence>